<proteinExistence type="predicted"/>
<dbReference type="Proteomes" id="UP000538929">
    <property type="component" value="Unassembled WGS sequence"/>
</dbReference>
<keyword evidence="2" id="KW-1185">Reference proteome</keyword>
<feature type="non-terminal residue" evidence="1">
    <location>
        <position position="77"/>
    </location>
</feature>
<sequence>MGYVAPELAAGFHLAERGSDEQGFESARVEATGVDEVRRLRGELSEAGFRVEPTERELRELSPPMEVAVVWGRVAPV</sequence>
<organism evidence="1 2">
    <name type="scientific">Streptomyces alkaliphilus</name>
    <dbReference type="NCBI Taxonomy" id="1472722"/>
    <lineage>
        <taxon>Bacteria</taxon>
        <taxon>Bacillati</taxon>
        <taxon>Actinomycetota</taxon>
        <taxon>Actinomycetes</taxon>
        <taxon>Kitasatosporales</taxon>
        <taxon>Streptomycetaceae</taxon>
        <taxon>Streptomyces</taxon>
    </lineage>
</organism>
<name>A0A7W3THP6_9ACTN</name>
<evidence type="ECO:0000313" key="1">
    <source>
        <dbReference type="EMBL" id="MBB0246977.1"/>
    </source>
</evidence>
<protein>
    <submittedName>
        <fullName evidence="1">Uncharacterized protein</fullName>
    </submittedName>
</protein>
<dbReference type="EMBL" id="VKHT01001261">
    <property type="protein sequence ID" value="MBB0246977.1"/>
    <property type="molecule type" value="Genomic_DNA"/>
</dbReference>
<gene>
    <name evidence="1" type="ORF">FNQ90_23340</name>
</gene>
<evidence type="ECO:0000313" key="2">
    <source>
        <dbReference type="Proteomes" id="UP000538929"/>
    </source>
</evidence>
<dbReference type="AlphaFoldDB" id="A0A7W3THP6"/>
<reference evidence="2" key="1">
    <citation type="submission" date="2019-10" db="EMBL/GenBank/DDBJ databases">
        <title>Streptomyces sp. nov., a novel actinobacterium isolated from alkaline environment.</title>
        <authorList>
            <person name="Golinska P."/>
        </authorList>
    </citation>
    <scope>NUCLEOTIDE SEQUENCE [LARGE SCALE GENOMIC DNA]</scope>
    <source>
        <strain evidence="2">DSM 42118</strain>
    </source>
</reference>
<dbReference type="RefSeq" id="WP_182608238.1">
    <property type="nucleotide sequence ID" value="NZ_VKHT01001261.1"/>
</dbReference>
<comment type="caution">
    <text evidence="1">The sequence shown here is derived from an EMBL/GenBank/DDBJ whole genome shotgun (WGS) entry which is preliminary data.</text>
</comment>
<accession>A0A7W3THP6</accession>